<evidence type="ECO:0000313" key="9">
    <source>
        <dbReference type="Proteomes" id="UP001530377"/>
    </source>
</evidence>
<dbReference type="Proteomes" id="UP001530377">
    <property type="component" value="Unassembled WGS sequence"/>
</dbReference>
<evidence type="ECO:0000259" key="7">
    <source>
        <dbReference type="PROSITE" id="PS50089"/>
    </source>
</evidence>
<evidence type="ECO:0000313" key="8">
    <source>
        <dbReference type="EMBL" id="KAL3816534.1"/>
    </source>
</evidence>
<dbReference type="InterPro" id="IPR013083">
    <property type="entry name" value="Znf_RING/FYVE/PHD"/>
</dbReference>
<evidence type="ECO:0000256" key="5">
    <source>
        <dbReference type="SAM" id="Coils"/>
    </source>
</evidence>
<evidence type="ECO:0000256" key="3">
    <source>
        <dbReference type="ARBA" id="ARBA00022833"/>
    </source>
</evidence>
<dbReference type="AlphaFoldDB" id="A0ABD3RWC5"/>
<dbReference type="InterPro" id="IPR001841">
    <property type="entry name" value="Znf_RING"/>
</dbReference>
<name>A0ABD3RWC5_9STRA</name>
<feature type="region of interest" description="Disordered" evidence="6">
    <location>
        <begin position="674"/>
        <end position="700"/>
    </location>
</feature>
<proteinExistence type="predicted"/>
<accession>A0ABD3RWC5</accession>
<dbReference type="SMART" id="SM00184">
    <property type="entry name" value="RING"/>
    <property type="match status" value="1"/>
</dbReference>
<gene>
    <name evidence="8" type="ORF">ACHAXA_011833</name>
</gene>
<dbReference type="InterPro" id="IPR027370">
    <property type="entry name" value="Znf-RING_euk"/>
</dbReference>
<feature type="region of interest" description="Disordered" evidence="6">
    <location>
        <begin position="487"/>
        <end position="509"/>
    </location>
</feature>
<feature type="domain" description="RING-type" evidence="7">
    <location>
        <begin position="26"/>
        <end position="80"/>
    </location>
</feature>
<dbReference type="GO" id="GO:0008270">
    <property type="term" value="F:zinc ion binding"/>
    <property type="evidence" value="ECO:0007669"/>
    <property type="project" value="UniProtKB-KW"/>
</dbReference>
<evidence type="ECO:0000256" key="6">
    <source>
        <dbReference type="SAM" id="MobiDB-lite"/>
    </source>
</evidence>
<dbReference type="PROSITE" id="PS50089">
    <property type="entry name" value="ZF_RING_2"/>
    <property type="match status" value="1"/>
</dbReference>
<evidence type="ECO:0000256" key="4">
    <source>
        <dbReference type="PROSITE-ProRule" id="PRU00175"/>
    </source>
</evidence>
<dbReference type="Gene3D" id="3.30.40.10">
    <property type="entry name" value="Zinc/RING finger domain, C3HC4 (zinc finger)"/>
    <property type="match status" value="1"/>
</dbReference>
<keyword evidence="1" id="KW-0479">Metal-binding</keyword>
<protein>
    <recommendedName>
        <fullName evidence="7">RING-type domain-containing protein</fullName>
    </recommendedName>
</protein>
<keyword evidence="2 4" id="KW-0863">Zinc-finger</keyword>
<dbReference type="SUPFAM" id="SSF57850">
    <property type="entry name" value="RING/U-box"/>
    <property type="match status" value="1"/>
</dbReference>
<keyword evidence="3" id="KW-0862">Zinc</keyword>
<keyword evidence="9" id="KW-1185">Reference proteome</keyword>
<feature type="coiled-coil region" evidence="5">
    <location>
        <begin position="266"/>
        <end position="307"/>
    </location>
</feature>
<evidence type="ECO:0000256" key="2">
    <source>
        <dbReference type="ARBA" id="ARBA00022771"/>
    </source>
</evidence>
<evidence type="ECO:0000256" key="1">
    <source>
        <dbReference type="ARBA" id="ARBA00022723"/>
    </source>
</evidence>
<organism evidence="8 9">
    <name type="scientific">Cyclostephanos tholiformis</name>
    <dbReference type="NCBI Taxonomy" id="382380"/>
    <lineage>
        <taxon>Eukaryota</taxon>
        <taxon>Sar</taxon>
        <taxon>Stramenopiles</taxon>
        <taxon>Ochrophyta</taxon>
        <taxon>Bacillariophyta</taxon>
        <taxon>Coscinodiscophyceae</taxon>
        <taxon>Thalassiosirophycidae</taxon>
        <taxon>Stephanodiscales</taxon>
        <taxon>Stephanodiscaceae</taxon>
        <taxon>Cyclostephanos</taxon>
    </lineage>
</organism>
<dbReference type="Pfam" id="PF13445">
    <property type="entry name" value="zf-RING_UBOX"/>
    <property type="match status" value="1"/>
</dbReference>
<feature type="compositionally biased region" description="Basic and acidic residues" evidence="6">
    <location>
        <begin position="680"/>
        <end position="700"/>
    </location>
</feature>
<dbReference type="EMBL" id="JALLPB020000143">
    <property type="protein sequence ID" value="KAL3816534.1"/>
    <property type="molecule type" value="Genomic_DNA"/>
</dbReference>
<keyword evidence="5" id="KW-0175">Coiled coil</keyword>
<sequence length="762" mass="84924">MSCSGAATNASLDAKLATMTETTTDCPICLCPITSEPWGVVNPCGHPYHRECWAEVVANHASSGYGRNRNAKDAKCAICKGSAKGFVHVFVDLGDDRGDGRYYGGNGGDRAASVTMTGGGGDDNGLIQIDVDDGDGDEDEIDSLEKHGDEWNELLKELETMICGSENSDEGIVVVGSTGSSDRDVASICVAIDLTQRLSPPVRGDLNRDRTSATLFHTRVKNSADERMRIKQILNELKRINGEILGSQQRPRQHHLPSPLATGRQLERLKAKVLRLQSINADLNSQANSLQASNERLSLTLDDMKRTATDATVEAERAVMRYETLDKKYALMDESYRRHVERSTLDKNLLQNEIIKLQAKYARLSDRSDLHDMREMDEIRAKYRKMSQEVHDLKSKNVRLSEECERKEREWEVRYRKETERCEGLVRQVKRFSELIGSDIGKSSGGEGRAFSPEMRRAGEDAKITSVLRVGSKLDRVNNRKLAATSAAIRRDAKSQLGSRDSAKKSNKYGLTGGKSVATILQLNSSFAWDINCHTSRKSSTTSDYGSINVAVERANMTAASLSNGKANRGKRATEALDKATSRKNQIYLNGEHKLPSNLYSSQCRLSVPHNEESRRYDSDDNSKECCDDVMKALEARDKVKRPYDDIQLMMRTSFPHASKKRRHFKNLDSIDNLEDDDAEKSGRESDCRERSEPSIRPIRNDDLDLASAASSSSSRKTILASYSPRYKGNIASYFKPPLAERSYPAYKPHIFFGNDLSTSLS</sequence>
<feature type="coiled-coil region" evidence="5">
    <location>
        <begin position="340"/>
        <end position="410"/>
    </location>
</feature>
<reference evidence="8 9" key="1">
    <citation type="submission" date="2024-10" db="EMBL/GenBank/DDBJ databases">
        <title>Updated reference genomes for cyclostephanoid diatoms.</title>
        <authorList>
            <person name="Roberts W.R."/>
            <person name="Alverson A.J."/>
        </authorList>
    </citation>
    <scope>NUCLEOTIDE SEQUENCE [LARGE SCALE GENOMIC DNA]</scope>
    <source>
        <strain evidence="8 9">AJA228-03</strain>
    </source>
</reference>
<comment type="caution">
    <text evidence="8">The sequence shown here is derived from an EMBL/GenBank/DDBJ whole genome shotgun (WGS) entry which is preliminary data.</text>
</comment>